<dbReference type="SUPFAM" id="SSF56112">
    <property type="entry name" value="Protein kinase-like (PK-like)"/>
    <property type="match status" value="1"/>
</dbReference>
<dbReference type="InterPro" id="IPR000719">
    <property type="entry name" value="Prot_kinase_dom"/>
</dbReference>
<evidence type="ECO:0000259" key="1">
    <source>
        <dbReference type="PROSITE" id="PS50011"/>
    </source>
</evidence>
<dbReference type="AlphaFoldDB" id="A0A2S7K958"/>
<dbReference type="InterPro" id="IPR011009">
    <property type="entry name" value="Kinase-like_dom_sf"/>
</dbReference>
<dbReference type="Gene3D" id="1.10.510.10">
    <property type="entry name" value="Transferase(Phosphotransferase) domain 1"/>
    <property type="match status" value="1"/>
</dbReference>
<protein>
    <submittedName>
        <fullName evidence="2">Serine/threonine protein kinase</fullName>
    </submittedName>
</protein>
<dbReference type="GO" id="GO:0004674">
    <property type="term" value="F:protein serine/threonine kinase activity"/>
    <property type="evidence" value="ECO:0007669"/>
    <property type="project" value="UniProtKB-KW"/>
</dbReference>
<keyword evidence="2" id="KW-0808">Transferase</keyword>
<dbReference type="GO" id="GO:0005737">
    <property type="term" value="C:cytoplasm"/>
    <property type="evidence" value="ECO:0007669"/>
    <property type="project" value="TreeGrafter"/>
</dbReference>
<dbReference type="SMART" id="SM00220">
    <property type="entry name" value="S_TKc"/>
    <property type="match status" value="1"/>
</dbReference>
<dbReference type="PROSITE" id="PS50011">
    <property type="entry name" value="PROTEIN_KINASE_DOM"/>
    <property type="match status" value="1"/>
</dbReference>
<evidence type="ECO:0000313" key="3">
    <source>
        <dbReference type="Proteomes" id="UP000239504"/>
    </source>
</evidence>
<proteinExistence type="predicted"/>
<dbReference type="EMBL" id="PJCH01000003">
    <property type="protein sequence ID" value="PQA89036.1"/>
    <property type="molecule type" value="Genomic_DNA"/>
</dbReference>
<evidence type="ECO:0000313" key="2">
    <source>
        <dbReference type="EMBL" id="PQA89036.1"/>
    </source>
</evidence>
<organism evidence="2 3">
    <name type="scientific">Hyphococcus luteus</name>
    <dbReference type="NCBI Taxonomy" id="2058213"/>
    <lineage>
        <taxon>Bacteria</taxon>
        <taxon>Pseudomonadati</taxon>
        <taxon>Pseudomonadota</taxon>
        <taxon>Alphaproteobacteria</taxon>
        <taxon>Parvularculales</taxon>
        <taxon>Parvularculaceae</taxon>
        <taxon>Hyphococcus</taxon>
    </lineage>
</organism>
<dbReference type="PANTHER" id="PTHR24361">
    <property type="entry name" value="MITOGEN-ACTIVATED KINASE KINASE KINASE"/>
    <property type="match status" value="1"/>
</dbReference>
<dbReference type="InterPro" id="IPR053235">
    <property type="entry name" value="Ser_Thr_kinase"/>
</dbReference>
<keyword evidence="3" id="KW-1185">Reference proteome</keyword>
<sequence length="268" mass="31573">MRAWRNACRRRLSLFFPLFGGRKKCDFPILMSKPHSFGLSKGDRLTWRYEVIEPIGAGSEGEVYKIREKATGLTRAAKLYYRSKEQNAKRFQRYARKLDALRDCDIVVKYLHAEEVWIDDRFIYCLISEYFGGAILEDMLKRYRGGRMPAFEALNLTYALVNGLEEIHARKEFHGDLHKGNIFVERTGVFFRVRTIDFHDWGRTPAVERRADILCVARLLYDLVGGREHYRKQPQAIRDICMGNRSDLILKKFPTVFHLRAHLETFEW</sequence>
<comment type="caution">
    <text evidence="2">The sequence shown here is derived from an EMBL/GenBank/DDBJ whole genome shotgun (WGS) entry which is preliminary data.</text>
</comment>
<dbReference type="Gene3D" id="3.30.200.20">
    <property type="entry name" value="Phosphorylase Kinase, domain 1"/>
    <property type="match status" value="1"/>
</dbReference>
<reference evidence="2 3" key="1">
    <citation type="submission" date="2017-12" db="EMBL/GenBank/DDBJ databases">
        <authorList>
            <person name="Hurst M.R.H."/>
        </authorList>
    </citation>
    <scope>NUCLEOTIDE SEQUENCE [LARGE SCALE GENOMIC DNA]</scope>
    <source>
        <strain evidence="2 3">SY-3-19</strain>
    </source>
</reference>
<keyword evidence="2" id="KW-0723">Serine/threonine-protein kinase</keyword>
<dbReference type="Pfam" id="PF00069">
    <property type="entry name" value="Pkinase"/>
    <property type="match status" value="1"/>
</dbReference>
<name>A0A2S7K958_9PROT</name>
<keyword evidence="2" id="KW-0418">Kinase</keyword>
<dbReference type="Proteomes" id="UP000239504">
    <property type="component" value="Unassembled WGS sequence"/>
</dbReference>
<gene>
    <name evidence="2" type="ORF">CW354_03550</name>
</gene>
<accession>A0A2S7K958</accession>
<feature type="domain" description="Protein kinase" evidence="1">
    <location>
        <begin position="49"/>
        <end position="268"/>
    </location>
</feature>
<dbReference type="GO" id="GO:0005524">
    <property type="term" value="F:ATP binding"/>
    <property type="evidence" value="ECO:0007669"/>
    <property type="project" value="InterPro"/>
</dbReference>